<keyword evidence="3" id="KW-0328">Glycosyltransferase</keyword>
<proteinExistence type="inferred from homology"/>
<gene>
    <name evidence="3" type="ORF">HNR70_000900</name>
</gene>
<dbReference type="InterPro" id="IPR003337">
    <property type="entry name" value="Trehalose_PPase"/>
</dbReference>
<dbReference type="EMBL" id="JACHLZ010000001">
    <property type="protein sequence ID" value="MBB5831087.1"/>
    <property type="molecule type" value="Genomic_DNA"/>
</dbReference>
<dbReference type="NCBIfam" id="NF011071">
    <property type="entry name" value="PRK14501.1"/>
    <property type="match status" value="1"/>
</dbReference>
<reference evidence="3 4" key="1">
    <citation type="submission" date="2020-08" db="EMBL/GenBank/DDBJ databases">
        <title>Sequencing the genomes of 1000 actinobacteria strains.</title>
        <authorList>
            <person name="Klenk H.-P."/>
        </authorList>
    </citation>
    <scope>NUCLEOTIDE SEQUENCE [LARGE SCALE GENOMIC DNA]</scope>
    <source>
        <strain evidence="3 4">DSM 28796</strain>
    </source>
</reference>
<dbReference type="SUPFAM" id="SSF53756">
    <property type="entry name" value="UDP-Glycosyltransferase/glycogen phosphorylase"/>
    <property type="match status" value="1"/>
</dbReference>
<dbReference type="NCBIfam" id="TIGR00685">
    <property type="entry name" value="T6PP"/>
    <property type="match status" value="1"/>
</dbReference>
<dbReference type="AlphaFoldDB" id="A0A841AAW9"/>
<evidence type="ECO:0000313" key="4">
    <source>
        <dbReference type="Proteomes" id="UP000588158"/>
    </source>
</evidence>
<dbReference type="CDD" id="cd03788">
    <property type="entry name" value="GT20_TPS"/>
    <property type="match status" value="1"/>
</dbReference>
<evidence type="ECO:0000256" key="1">
    <source>
        <dbReference type="ARBA" id="ARBA00006330"/>
    </source>
</evidence>
<dbReference type="Gene3D" id="3.40.50.2000">
    <property type="entry name" value="Glycogen Phosphorylase B"/>
    <property type="match status" value="2"/>
</dbReference>
<comment type="similarity">
    <text evidence="1">In the C-terminal section; belongs to the trehalose phosphatase family.</text>
</comment>
<dbReference type="Proteomes" id="UP000588158">
    <property type="component" value="Unassembled WGS sequence"/>
</dbReference>
<dbReference type="Gene3D" id="3.40.50.1000">
    <property type="entry name" value="HAD superfamily/HAD-like"/>
    <property type="match status" value="1"/>
</dbReference>
<keyword evidence="3" id="KW-0378">Hydrolase</keyword>
<dbReference type="Gene3D" id="3.30.70.1020">
    <property type="entry name" value="Trehalose-6-phosphate phosphatase related protein, domain 2"/>
    <property type="match status" value="1"/>
</dbReference>
<protein>
    <submittedName>
        <fullName evidence="3">Trehalose 6-phosphate synthase/phosphatase</fullName>
        <ecNumber evidence="3">2.4.1.15</ecNumber>
        <ecNumber evidence="3">3.1.3.12</ecNumber>
    </submittedName>
</protein>
<dbReference type="EC" id="3.1.3.12" evidence="3"/>
<dbReference type="InterPro" id="IPR001830">
    <property type="entry name" value="Glyco_trans_20"/>
</dbReference>
<dbReference type="GO" id="GO:0004805">
    <property type="term" value="F:trehalose-phosphatase activity"/>
    <property type="evidence" value="ECO:0007669"/>
    <property type="project" value="UniProtKB-EC"/>
</dbReference>
<dbReference type="GO" id="GO:0005992">
    <property type="term" value="P:trehalose biosynthetic process"/>
    <property type="evidence" value="ECO:0007669"/>
    <property type="project" value="InterPro"/>
</dbReference>
<dbReference type="InterPro" id="IPR023214">
    <property type="entry name" value="HAD_sf"/>
</dbReference>
<keyword evidence="3" id="KW-0808">Transferase</keyword>
<dbReference type="Pfam" id="PF00982">
    <property type="entry name" value="Glyco_transf_20"/>
    <property type="match status" value="1"/>
</dbReference>
<dbReference type="RefSeq" id="WP_184324611.1">
    <property type="nucleotide sequence ID" value="NZ_JACHLZ010000001.1"/>
</dbReference>
<dbReference type="PANTHER" id="PTHR10788:SF106">
    <property type="entry name" value="BCDNA.GH08860"/>
    <property type="match status" value="1"/>
</dbReference>
<dbReference type="InterPro" id="IPR006379">
    <property type="entry name" value="HAD-SF_hydro_IIB"/>
</dbReference>
<sequence>MSSTSAPDPSSPTHELVVVANRLPVDSHTLPDGATEWVTSPGGLVTAMESVMRTVDSGAWVGWAGAPGEPPAPFEADGMSLYPVRLDQQDVERYYEGFSNATLWPLYHDVIVDPEFHRTWWDAYLGANRRFAEAAAPVTAPGGTVWVHDYQLQLVPLMIREKRTDVRIGFFNHIPFPSVELFSQLPKRNSILRGLLGADLLGFQRESDSLNFVAAVRKLLGYHVEGMTISVPGLGAAPVREVEVRTFPISIDSAAVSALAEDPQIRERAVQLRHDLGDPEKVVLGVDRLDYTKGIRHRLKAWGELLDDGLIDPHDTVMIQVATPSRERVDAYKQLRDEVELTVGRINGEHAPLGRPAVSYQHHSFDRRDMTALYMAADVVLVTALRDGMNLVAKEYVASRPDLRGVLVLSEFAGAADELRAAVLVNPHDIDELKSAILRALAMPAEEQEEAMRSLRHQVMENDVQNWAHDFLERLEQTGRLEGSSAPVVRLTGDAPSQAADVDRALQEFAELPRLLIASDFDGVLAPIVSERDAVHPDSKALGALRELAEMPGIAVALVSGRALANLDAHTRMPSSVVLVGSHGAEVGALPPWMQAEVLDQSALAMTPEKEELLASITTTLRRISRAHPGTEVETKPTAAVLHTRNARGRGGINATESALEYAVTLPDVTVTPGKEVVEFSVVHTSKGVAVDALARASAADAWLYLGDDVTDESVFAEAGERDLTLKVGGGDTAAGLRIADTDAVREVLQRLLALRQQRG</sequence>
<dbReference type="PANTHER" id="PTHR10788">
    <property type="entry name" value="TREHALOSE-6-PHOSPHATE SYNTHASE"/>
    <property type="match status" value="1"/>
</dbReference>
<accession>A0A841AAW9</accession>
<dbReference type="Pfam" id="PF02358">
    <property type="entry name" value="Trehalose_PPase"/>
    <property type="match status" value="1"/>
</dbReference>
<comment type="caution">
    <text evidence="3">The sequence shown here is derived from an EMBL/GenBank/DDBJ whole genome shotgun (WGS) entry which is preliminary data.</text>
</comment>
<evidence type="ECO:0000256" key="2">
    <source>
        <dbReference type="ARBA" id="ARBA00008799"/>
    </source>
</evidence>
<dbReference type="InterPro" id="IPR036412">
    <property type="entry name" value="HAD-like_sf"/>
</dbReference>
<dbReference type="EC" id="2.4.1.15" evidence="3"/>
<evidence type="ECO:0000313" key="3">
    <source>
        <dbReference type="EMBL" id="MBB5831087.1"/>
    </source>
</evidence>
<dbReference type="SUPFAM" id="SSF56784">
    <property type="entry name" value="HAD-like"/>
    <property type="match status" value="1"/>
</dbReference>
<dbReference type="GO" id="GO:0003825">
    <property type="term" value="F:alpha,alpha-trehalose-phosphate synthase (UDP-forming) activity"/>
    <property type="evidence" value="ECO:0007669"/>
    <property type="project" value="UniProtKB-EC"/>
</dbReference>
<organism evidence="3 4">
    <name type="scientific">Brachybacterium aquaticum</name>
    <dbReference type="NCBI Taxonomy" id="1432564"/>
    <lineage>
        <taxon>Bacteria</taxon>
        <taxon>Bacillati</taxon>
        <taxon>Actinomycetota</taxon>
        <taxon>Actinomycetes</taxon>
        <taxon>Micrococcales</taxon>
        <taxon>Dermabacteraceae</taxon>
        <taxon>Brachybacterium</taxon>
    </lineage>
</organism>
<dbReference type="NCBIfam" id="TIGR01484">
    <property type="entry name" value="HAD-SF-IIB"/>
    <property type="match status" value="1"/>
</dbReference>
<keyword evidence="4" id="KW-1185">Reference proteome</keyword>
<comment type="similarity">
    <text evidence="2">Belongs to the glycosyltransferase 20 family.</text>
</comment>
<name>A0A841AAW9_9MICO</name>